<dbReference type="EMBL" id="QHKM01000004">
    <property type="protein sequence ID" value="RAK66049.1"/>
    <property type="molecule type" value="Genomic_DNA"/>
</dbReference>
<feature type="region of interest" description="Disordered" evidence="1">
    <location>
        <begin position="1"/>
        <end position="107"/>
    </location>
</feature>
<comment type="caution">
    <text evidence="2">The sequence shown here is derived from an EMBL/GenBank/DDBJ whole genome shotgun (WGS) entry which is preliminary data.</text>
</comment>
<protein>
    <submittedName>
        <fullName evidence="2">Uncharacterized protein</fullName>
    </submittedName>
</protein>
<reference evidence="3" key="1">
    <citation type="submission" date="2018-05" db="EMBL/GenBank/DDBJ databases">
        <authorList>
            <person name="Nie L."/>
        </authorList>
    </citation>
    <scope>NUCLEOTIDE SEQUENCE [LARGE SCALE GENOMIC DNA]</scope>
    <source>
        <strain evidence="3">NL</strain>
    </source>
</reference>
<dbReference type="Proteomes" id="UP000248553">
    <property type="component" value="Unassembled WGS sequence"/>
</dbReference>
<proteinExistence type="predicted"/>
<accession>A0A328BHH6</accession>
<dbReference type="RefSeq" id="WP_111478959.1">
    <property type="nucleotide sequence ID" value="NZ_QHKM01000004.1"/>
</dbReference>
<keyword evidence="3" id="KW-1185">Reference proteome</keyword>
<feature type="compositionally biased region" description="Polar residues" evidence="1">
    <location>
        <begin position="17"/>
        <end position="43"/>
    </location>
</feature>
<name>A0A328BHH6_9BACT</name>
<evidence type="ECO:0000313" key="3">
    <source>
        <dbReference type="Proteomes" id="UP000248553"/>
    </source>
</evidence>
<gene>
    <name evidence="2" type="ORF">DLM85_15215</name>
</gene>
<sequence>MEPTPQPDPKHPKQPNPADTTLPTKGTADSQSADNAALTNQPRPDSVPDAGQAPPAAPESSGETPTAESEAAEDAAPAADPSAADIQPDTRGDADPGASNTGDVQPL</sequence>
<organism evidence="2 3">
    <name type="scientific">Hymenobacter edaphi</name>
    <dbReference type="NCBI Taxonomy" id="2211146"/>
    <lineage>
        <taxon>Bacteria</taxon>
        <taxon>Pseudomonadati</taxon>
        <taxon>Bacteroidota</taxon>
        <taxon>Cytophagia</taxon>
        <taxon>Cytophagales</taxon>
        <taxon>Hymenobacteraceae</taxon>
        <taxon>Hymenobacter</taxon>
    </lineage>
</organism>
<feature type="compositionally biased region" description="Polar residues" evidence="1">
    <location>
        <begin position="98"/>
        <end position="107"/>
    </location>
</feature>
<evidence type="ECO:0000313" key="2">
    <source>
        <dbReference type="EMBL" id="RAK66049.1"/>
    </source>
</evidence>
<evidence type="ECO:0000256" key="1">
    <source>
        <dbReference type="SAM" id="MobiDB-lite"/>
    </source>
</evidence>
<feature type="compositionally biased region" description="Low complexity" evidence="1">
    <location>
        <begin position="58"/>
        <end position="85"/>
    </location>
</feature>
<dbReference type="AlphaFoldDB" id="A0A328BHH6"/>